<dbReference type="InterPro" id="IPR002539">
    <property type="entry name" value="MaoC-like_dom"/>
</dbReference>
<evidence type="ECO:0000259" key="1">
    <source>
        <dbReference type="Pfam" id="PF01575"/>
    </source>
</evidence>
<dbReference type="AlphaFoldDB" id="A0A286SGD8"/>
<proteinExistence type="predicted"/>
<dbReference type="Gene3D" id="3.10.129.10">
    <property type="entry name" value="Hotdog Thioesterase"/>
    <property type="match status" value="1"/>
</dbReference>
<dbReference type="PANTHER" id="PTHR42993:SF1">
    <property type="entry name" value="MAOC-LIKE DEHYDRATASE DOMAIN-CONTAINING PROTEIN"/>
    <property type="match status" value="1"/>
</dbReference>
<evidence type="ECO:0000313" key="3">
    <source>
        <dbReference type="Proteomes" id="UP000217289"/>
    </source>
</evidence>
<dbReference type="Pfam" id="PF01575">
    <property type="entry name" value="MaoC_dehydratas"/>
    <property type="match status" value="1"/>
</dbReference>
<accession>A0A286SGD8</accession>
<dbReference type="EMBL" id="CP022163">
    <property type="protein sequence ID" value="ATB26579.1"/>
    <property type="molecule type" value="Genomic_DNA"/>
</dbReference>
<dbReference type="InterPro" id="IPR039375">
    <property type="entry name" value="NodN-like"/>
</dbReference>
<evidence type="ECO:0000313" key="2">
    <source>
        <dbReference type="EMBL" id="ATB26579.1"/>
    </source>
</evidence>
<sequence length="155" mass="17170">MTDKTIIEGLQGLRAAAGRTLGSSGWKTLTDQEIIRFAEATGDFQWIHVDRERCERESPFGVPVAHGYFSVSRIAGLFFEAVEIRGFPLVLNYGLNKVRFPAPLESGARYRLTLELKELKDLPKGVEALLLANIEIEGSSKPACAAEVLYRFLLG</sequence>
<protein>
    <submittedName>
        <fullName evidence="2">Dehydratase</fullName>
    </submittedName>
</protein>
<gene>
    <name evidence="2" type="ORF">MEBOL_000007</name>
</gene>
<keyword evidence="3" id="KW-1185">Reference proteome</keyword>
<organism evidence="2 3">
    <name type="scientific">Melittangium boletus DSM 14713</name>
    <dbReference type="NCBI Taxonomy" id="1294270"/>
    <lineage>
        <taxon>Bacteria</taxon>
        <taxon>Pseudomonadati</taxon>
        <taxon>Myxococcota</taxon>
        <taxon>Myxococcia</taxon>
        <taxon>Myxococcales</taxon>
        <taxon>Cystobacterineae</taxon>
        <taxon>Archangiaceae</taxon>
        <taxon>Melittangium</taxon>
    </lineage>
</organism>
<dbReference type="KEGG" id="mbd:MEBOL_000007"/>
<dbReference type="SUPFAM" id="SSF54637">
    <property type="entry name" value="Thioesterase/thiol ester dehydrase-isomerase"/>
    <property type="match status" value="1"/>
</dbReference>
<dbReference type="OrthoDB" id="9801735at2"/>
<dbReference type="RefSeq" id="WP_095975494.1">
    <property type="nucleotide sequence ID" value="NZ_CP022163.1"/>
</dbReference>
<dbReference type="CDD" id="cd03450">
    <property type="entry name" value="NodN"/>
    <property type="match status" value="1"/>
</dbReference>
<reference evidence="2 3" key="1">
    <citation type="submission" date="2017-06" db="EMBL/GenBank/DDBJ databases">
        <authorList>
            <person name="Kim H.J."/>
            <person name="Triplett B.A."/>
        </authorList>
    </citation>
    <scope>NUCLEOTIDE SEQUENCE [LARGE SCALE GENOMIC DNA]</scope>
    <source>
        <strain evidence="2 3">DSM 14713</strain>
    </source>
</reference>
<dbReference type="InterPro" id="IPR029069">
    <property type="entry name" value="HotDog_dom_sf"/>
</dbReference>
<dbReference type="PANTHER" id="PTHR42993">
    <property type="entry name" value="MAOC-LIKE DEHYDRATASE DOMAIN-CONTAINING PROTEIN"/>
    <property type="match status" value="1"/>
</dbReference>
<dbReference type="Proteomes" id="UP000217289">
    <property type="component" value="Chromosome"/>
</dbReference>
<feature type="domain" description="MaoC-like" evidence="1">
    <location>
        <begin position="16"/>
        <end position="122"/>
    </location>
</feature>
<name>A0A286SGD8_9BACT</name>